<reference evidence="11" key="1">
    <citation type="submission" date="2022-08" db="UniProtKB">
        <authorList>
            <consortium name="EnsemblMetazoa"/>
        </authorList>
    </citation>
    <scope>IDENTIFICATION</scope>
</reference>
<dbReference type="SUPFAM" id="SSF57850">
    <property type="entry name" value="RING/U-box"/>
    <property type="match status" value="2"/>
</dbReference>
<evidence type="ECO:0000259" key="9">
    <source>
        <dbReference type="PROSITE" id="PS50089"/>
    </source>
</evidence>
<name>A0A8W7PIL7_ANOCL</name>
<keyword evidence="3" id="KW-0808">Transferase</keyword>
<evidence type="ECO:0000256" key="8">
    <source>
        <dbReference type="SAM" id="MobiDB-lite"/>
    </source>
</evidence>
<protein>
    <recommendedName>
        <fullName evidence="2">RING-type E3 ubiquitin transferase</fullName>
        <ecNumber evidence="2">2.3.2.27</ecNumber>
    </recommendedName>
</protein>
<evidence type="ECO:0000259" key="10">
    <source>
        <dbReference type="PROSITE" id="PS50103"/>
    </source>
</evidence>
<evidence type="ECO:0000256" key="5">
    <source>
        <dbReference type="ARBA" id="ARBA00022771"/>
    </source>
</evidence>
<dbReference type="AlphaFoldDB" id="A0A8W7PIL7"/>
<evidence type="ECO:0000256" key="7">
    <source>
        <dbReference type="PROSITE-ProRule" id="PRU00723"/>
    </source>
</evidence>
<dbReference type="Pfam" id="PF13445">
    <property type="entry name" value="zf-RING_UBOX"/>
    <property type="match status" value="1"/>
</dbReference>
<dbReference type="EC" id="2.3.2.27" evidence="2"/>
<evidence type="ECO:0000256" key="3">
    <source>
        <dbReference type="ARBA" id="ARBA00022679"/>
    </source>
</evidence>
<feature type="compositionally biased region" description="Acidic residues" evidence="8">
    <location>
        <begin position="66"/>
        <end position="79"/>
    </location>
</feature>
<dbReference type="EnsemblMetazoa" id="ACOM031795-RA">
    <property type="protein sequence ID" value="ACOM031795-PA.1"/>
    <property type="gene ID" value="ACOM031795"/>
</dbReference>
<dbReference type="CDD" id="cd16521">
    <property type="entry name" value="RING-HC_MKRN"/>
    <property type="match status" value="1"/>
</dbReference>
<keyword evidence="4 7" id="KW-0479">Metal-binding</keyword>
<dbReference type="InterPro" id="IPR013083">
    <property type="entry name" value="Znf_RING/FYVE/PHD"/>
</dbReference>
<keyword evidence="6 7" id="KW-0862">Zinc</keyword>
<evidence type="ECO:0000256" key="1">
    <source>
        <dbReference type="ARBA" id="ARBA00000900"/>
    </source>
</evidence>
<evidence type="ECO:0000256" key="2">
    <source>
        <dbReference type="ARBA" id="ARBA00012483"/>
    </source>
</evidence>
<dbReference type="InterPro" id="IPR017907">
    <property type="entry name" value="Znf_RING_CS"/>
</dbReference>
<feature type="domain" description="RING-type" evidence="9">
    <location>
        <begin position="168"/>
        <end position="219"/>
    </location>
</feature>
<feature type="region of interest" description="Disordered" evidence="8">
    <location>
        <begin position="61"/>
        <end position="96"/>
    </location>
</feature>
<sequence>MVNSRQCGRYRQVVLHEQLLWIAGVTSPWCAKLVHSKLCETQKRLRKLPTRRLSISCQDSSVMDDFSSEPDASSDDSSDQAEPAEASGNYNNIQELDPTDLDHAEQDEECFATGDPEVPFEMCRQCGAYCLDPTDEGQRQIHHAHCSLEHQLRNDHLLELDISRDKTCYICLEVVMKKAARKRRFGILPNCSHTFCLSCIRLWRKSDKDRVRRACPVCRVRSNFVFPSYFWIEDEAAKQQVIQDYKHGCSLTDCKHFGKGTGVCPFGWKCFYRHALPSGELVAKSKPNRKARRKRAAAEPEAFAPAGMLWQQYDDGLSTDANMPTFLKCDLCDKFCLALGDNDQNRRHKASCISAQVQEIDKVFSRKKTCSICLEVVLEKNPPAERRFGILPKCKHTFCVSCIKTWRSTTEYPETLRKGCPICRVHSSFFFPCKVWAEDEREKKRQYAIYRSILKKIDCKRYNQGAGACPFGERCHFRHGRVAEVTICI</sequence>
<feature type="domain" description="C3H1-type" evidence="10">
    <location>
        <begin position="248"/>
        <end position="277"/>
    </location>
</feature>
<dbReference type="Proteomes" id="UP000075882">
    <property type="component" value="Unassembled WGS sequence"/>
</dbReference>
<dbReference type="GO" id="GO:0061630">
    <property type="term" value="F:ubiquitin protein ligase activity"/>
    <property type="evidence" value="ECO:0007669"/>
    <property type="project" value="UniProtKB-EC"/>
</dbReference>
<dbReference type="InterPro" id="IPR027370">
    <property type="entry name" value="Znf-RING_euk"/>
</dbReference>
<evidence type="ECO:0000256" key="6">
    <source>
        <dbReference type="ARBA" id="ARBA00022833"/>
    </source>
</evidence>
<keyword evidence="5 7" id="KW-0863">Zinc-finger</keyword>
<dbReference type="Pfam" id="PF13639">
    <property type="entry name" value="zf-RING_2"/>
    <property type="match status" value="1"/>
</dbReference>
<dbReference type="PROSITE" id="PS50089">
    <property type="entry name" value="ZF_RING_2"/>
    <property type="match status" value="2"/>
</dbReference>
<accession>A0A8W7PIL7</accession>
<dbReference type="GO" id="GO:0000209">
    <property type="term" value="P:protein polyubiquitination"/>
    <property type="evidence" value="ECO:0007669"/>
    <property type="project" value="InterPro"/>
</dbReference>
<dbReference type="GO" id="GO:0008270">
    <property type="term" value="F:zinc ion binding"/>
    <property type="evidence" value="ECO:0007669"/>
    <property type="project" value="UniProtKB-KW"/>
</dbReference>
<dbReference type="SMART" id="SM00356">
    <property type="entry name" value="ZnF_C3H1"/>
    <property type="match status" value="2"/>
</dbReference>
<dbReference type="PANTHER" id="PTHR11224:SF10">
    <property type="entry name" value="IP09428P-RELATED"/>
    <property type="match status" value="1"/>
</dbReference>
<dbReference type="PROSITE" id="PS50103">
    <property type="entry name" value="ZF_C3H1"/>
    <property type="match status" value="2"/>
</dbReference>
<dbReference type="PANTHER" id="PTHR11224">
    <property type="entry name" value="MAKORIN-RELATED"/>
    <property type="match status" value="1"/>
</dbReference>
<dbReference type="InterPro" id="IPR045072">
    <property type="entry name" value="MKRN-like"/>
</dbReference>
<dbReference type="SMART" id="SM00184">
    <property type="entry name" value="RING"/>
    <property type="match status" value="2"/>
</dbReference>
<dbReference type="Gene3D" id="3.30.40.10">
    <property type="entry name" value="Zinc/RING finger domain, C3HC4 (zinc finger)"/>
    <property type="match status" value="2"/>
</dbReference>
<feature type="domain" description="C3H1-type" evidence="10">
    <location>
        <begin position="453"/>
        <end position="482"/>
    </location>
</feature>
<dbReference type="InterPro" id="IPR001841">
    <property type="entry name" value="Znf_RING"/>
</dbReference>
<evidence type="ECO:0000313" key="11">
    <source>
        <dbReference type="EnsemblMetazoa" id="ACOM031795-PA.1"/>
    </source>
</evidence>
<dbReference type="VEuPathDB" id="VectorBase:ACON2_033690"/>
<dbReference type="Pfam" id="PF00642">
    <property type="entry name" value="zf-CCCH"/>
    <property type="match status" value="1"/>
</dbReference>
<dbReference type="PROSITE" id="PS00518">
    <property type="entry name" value="ZF_RING_1"/>
    <property type="match status" value="2"/>
</dbReference>
<organism evidence="11">
    <name type="scientific">Anopheles coluzzii</name>
    <name type="common">African malaria mosquito</name>
    <dbReference type="NCBI Taxonomy" id="1518534"/>
    <lineage>
        <taxon>Eukaryota</taxon>
        <taxon>Metazoa</taxon>
        <taxon>Ecdysozoa</taxon>
        <taxon>Arthropoda</taxon>
        <taxon>Hexapoda</taxon>
        <taxon>Insecta</taxon>
        <taxon>Pterygota</taxon>
        <taxon>Neoptera</taxon>
        <taxon>Endopterygota</taxon>
        <taxon>Diptera</taxon>
        <taxon>Nematocera</taxon>
        <taxon>Culicoidea</taxon>
        <taxon>Culicidae</taxon>
        <taxon>Anophelinae</taxon>
        <taxon>Anopheles</taxon>
    </lineage>
</organism>
<dbReference type="Gene3D" id="4.10.1000.10">
    <property type="entry name" value="Zinc finger, CCCH-type"/>
    <property type="match status" value="1"/>
</dbReference>
<feature type="zinc finger region" description="C3H1-type" evidence="7">
    <location>
        <begin position="453"/>
        <end position="482"/>
    </location>
</feature>
<comment type="catalytic activity">
    <reaction evidence="1">
        <text>S-ubiquitinyl-[E2 ubiquitin-conjugating enzyme]-L-cysteine + [acceptor protein]-L-lysine = [E2 ubiquitin-conjugating enzyme]-L-cysteine + N(6)-ubiquitinyl-[acceptor protein]-L-lysine.</text>
        <dbReference type="EC" id="2.3.2.27"/>
    </reaction>
</comment>
<proteinExistence type="predicted"/>
<dbReference type="VEuPathDB" id="VectorBase:ACON2_034619"/>
<evidence type="ECO:0000256" key="4">
    <source>
        <dbReference type="ARBA" id="ARBA00022723"/>
    </source>
</evidence>
<feature type="domain" description="RING-type" evidence="9">
    <location>
        <begin position="370"/>
        <end position="424"/>
    </location>
</feature>
<feature type="zinc finger region" description="C3H1-type" evidence="7">
    <location>
        <begin position="248"/>
        <end position="277"/>
    </location>
</feature>
<dbReference type="InterPro" id="IPR000571">
    <property type="entry name" value="Znf_CCCH"/>
</dbReference>